<reference evidence="4" key="1">
    <citation type="submission" date="2017-02" db="UniProtKB">
        <authorList>
            <consortium name="WormBaseParasite"/>
        </authorList>
    </citation>
    <scope>IDENTIFICATION</scope>
</reference>
<dbReference type="Proteomes" id="UP000271162">
    <property type="component" value="Unassembled WGS sequence"/>
</dbReference>
<evidence type="ECO:0000313" key="4">
    <source>
        <dbReference type="WBParaSite" id="NBR_0001167401-mRNA-1"/>
    </source>
</evidence>
<protein>
    <submittedName>
        <fullName evidence="4">MADF domain-containing protein</fullName>
    </submittedName>
</protein>
<keyword evidence="3" id="KW-1185">Reference proteome</keyword>
<evidence type="ECO:0000256" key="1">
    <source>
        <dbReference type="SAM" id="MobiDB-lite"/>
    </source>
</evidence>
<evidence type="ECO:0000313" key="2">
    <source>
        <dbReference type="EMBL" id="VDL75264.1"/>
    </source>
</evidence>
<reference evidence="2 3" key="2">
    <citation type="submission" date="2018-11" db="EMBL/GenBank/DDBJ databases">
        <authorList>
            <consortium name="Pathogen Informatics"/>
        </authorList>
    </citation>
    <scope>NUCLEOTIDE SEQUENCE [LARGE SCALE GENOMIC DNA]</scope>
</reference>
<name>A0A0N4Y6G5_NIPBR</name>
<dbReference type="WBParaSite" id="NBR_0001167401-mRNA-1">
    <property type="protein sequence ID" value="NBR_0001167401-mRNA-1"/>
    <property type="gene ID" value="NBR_0001167401"/>
</dbReference>
<dbReference type="AlphaFoldDB" id="A0A0N4Y6G5"/>
<dbReference type="EMBL" id="UYSL01020574">
    <property type="protein sequence ID" value="VDL75264.1"/>
    <property type="molecule type" value="Genomic_DNA"/>
</dbReference>
<accession>A0A0N4Y6G5</accession>
<feature type="region of interest" description="Disordered" evidence="1">
    <location>
        <begin position="55"/>
        <end position="76"/>
    </location>
</feature>
<evidence type="ECO:0000313" key="3">
    <source>
        <dbReference type="Proteomes" id="UP000271162"/>
    </source>
</evidence>
<sequence>MGLGANMEERAAALDRLTRERVTWRAELFKGLQKALTDVRGTPYDQVNKKWGSYSRQRKRTLEDTEDGDNIVHDME</sequence>
<organism evidence="4">
    <name type="scientific">Nippostrongylus brasiliensis</name>
    <name type="common">Rat hookworm</name>
    <dbReference type="NCBI Taxonomy" id="27835"/>
    <lineage>
        <taxon>Eukaryota</taxon>
        <taxon>Metazoa</taxon>
        <taxon>Ecdysozoa</taxon>
        <taxon>Nematoda</taxon>
        <taxon>Chromadorea</taxon>
        <taxon>Rhabditida</taxon>
        <taxon>Rhabditina</taxon>
        <taxon>Rhabditomorpha</taxon>
        <taxon>Strongyloidea</taxon>
        <taxon>Heligmosomidae</taxon>
        <taxon>Nippostrongylus</taxon>
    </lineage>
</organism>
<gene>
    <name evidence="2" type="ORF">NBR_LOCUS11675</name>
</gene>
<proteinExistence type="predicted"/>